<keyword evidence="5" id="KW-0804">Transcription</keyword>
<dbReference type="InterPro" id="IPR014154">
    <property type="entry name" value="CodY"/>
</dbReference>
<proteinExistence type="predicted"/>
<evidence type="ECO:0000256" key="3">
    <source>
        <dbReference type="ARBA" id="ARBA00023015"/>
    </source>
</evidence>
<dbReference type="GO" id="GO:0005525">
    <property type="term" value="F:GTP binding"/>
    <property type="evidence" value="ECO:0007669"/>
    <property type="project" value="InterPro"/>
</dbReference>
<name>M1ZLN3_9FIRM</name>
<dbReference type="AlphaFoldDB" id="M1ZLN3"/>
<gene>
    <name evidence="9" type="ORF">CUESP1_0729</name>
</gene>
<keyword evidence="2" id="KW-0678">Repressor</keyword>
<dbReference type="InterPro" id="IPR010312">
    <property type="entry name" value="Transc_reg_CodY_N"/>
</dbReference>
<dbReference type="InterPro" id="IPR036390">
    <property type="entry name" value="WH_DNA-bd_sf"/>
</dbReference>
<dbReference type="Pfam" id="PF06018">
    <property type="entry name" value="CodY"/>
    <property type="match status" value="1"/>
</dbReference>
<dbReference type="OrthoDB" id="2056at2"/>
<evidence type="ECO:0000256" key="1">
    <source>
        <dbReference type="ARBA" id="ARBA00022490"/>
    </source>
</evidence>
<dbReference type="EMBL" id="LT669839">
    <property type="protein sequence ID" value="SHD76110.1"/>
    <property type="molecule type" value="Genomic_DNA"/>
</dbReference>
<evidence type="ECO:0000256" key="5">
    <source>
        <dbReference type="ARBA" id="ARBA00023163"/>
    </source>
</evidence>
<evidence type="ECO:0000313" key="10">
    <source>
        <dbReference type="Proteomes" id="UP000245423"/>
    </source>
</evidence>
<dbReference type="SUPFAM" id="SSF46785">
    <property type="entry name" value="Winged helix' DNA-binding domain"/>
    <property type="match status" value="1"/>
</dbReference>
<dbReference type="Gene3D" id="3.30.450.40">
    <property type="match status" value="1"/>
</dbReference>
<accession>M1ZLN3</accession>
<dbReference type="GO" id="GO:0003677">
    <property type="term" value="F:DNA binding"/>
    <property type="evidence" value="ECO:0007669"/>
    <property type="project" value="UniProtKB-KW"/>
</dbReference>
<keyword evidence="4" id="KW-0238">DNA-binding</keyword>
<evidence type="ECO:0000256" key="6">
    <source>
        <dbReference type="ARBA" id="ARBA00034538"/>
    </source>
</evidence>
<keyword evidence="1" id="KW-0963">Cytoplasm</keyword>
<protein>
    <recommendedName>
        <fullName evidence="6">Global transcriptional regulator CodY</fullName>
    </recommendedName>
</protein>
<dbReference type="PANTHER" id="PTHR40062:SF1">
    <property type="entry name" value="GLOBAL TRANSCRIPTIONAL REGULATOR CODY"/>
    <property type="match status" value="1"/>
</dbReference>
<organism evidence="9 10">
    <name type="scientific">[Clostridium] ultunense Esp</name>
    <dbReference type="NCBI Taxonomy" id="1288971"/>
    <lineage>
        <taxon>Bacteria</taxon>
        <taxon>Bacillati</taxon>
        <taxon>Bacillota</taxon>
        <taxon>Tissierellia</taxon>
        <taxon>Tissierellales</taxon>
        <taxon>Tepidimicrobiaceae</taxon>
        <taxon>Schnuerera</taxon>
    </lineage>
</organism>
<dbReference type="GO" id="GO:0003700">
    <property type="term" value="F:DNA-binding transcription factor activity"/>
    <property type="evidence" value="ECO:0007669"/>
    <property type="project" value="InterPro"/>
</dbReference>
<dbReference type="Gene3D" id="1.10.10.10">
    <property type="entry name" value="Winged helix-like DNA-binding domain superfamily/Winged helix DNA-binding domain"/>
    <property type="match status" value="1"/>
</dbReference>
<dbReference type="Pfam" id="PF08222">
    <property type="entry name" value="HTH_CodY"/>
    <property type="match status" value="1"/>
</dbReference>
<dbReference type="Proteomes" id="UP000245423">
    <property type="component" value="Chromosome 1"/>
</dbReference>
<evidence type="ECO:0000313" key="9">
    <source>
        <dbReference type="EMBL" id="SHD76110.1"/>
    </source>
</evidence>
<feature type="domain" description="Global transcriptional regulator CodY C-terminal" evidence="8">
    <location>
        <begin position="203"/>
        <end position="257"/>
    </location>
</feature>
<evidence type="ECO:0000259" key="8">
    <source>
        <dbReference type="Pfam" id="PF08222"/>
    </source>
</evidence>
<sequence>MYQELLEKLKSLNSVLKESRLNDDFLKVICVQLSDILTSNVYLFNDKGTIVSYSTNKKYYCKFNDNALKAYSIPESYLNLAKKTKNPIINIYTENPLCTCPGVEKCIYKNRYTSIIPIYYNYKKIAAILLIKYDSSFSQEDQIICEHAFAIISLEMIKNEIIEIKKDALNMASAQIAANTLSYTEAKVAKEIFNKIENNEAIINANEISNELFVTRSIISNALNKMESAGVIITKSLGVKGTYIKILNSHISEELDKINN</sequence>
<evidence type="ECO:0000256" key="2">
    <source>
        <dbReference type="ARBA" id="ARBA00022491"/>
    </source>
</evidence>
<keyword evidence="3" id="KW-0805">Transcription regulation</keyword>
<dbReference type="RefSeq" id="WP_005587819.1">
    <property type="nucleotide sequence ID" value="NZ_LT669839.1"/>
</dbReference>
<dbReference type="InterPro" id="IPR029016">
    <property type="entry name" value="GAF-like_dom_sf"/>
</dbReference>
<evidence type="ECO:0000256" key="4">
    <source>
        <dbReference type="ARBA" id="ARBA00023125"/>
    </source>
</evidence>
<keyword evidence="10" id="KW-1185">Reference proteome</keyword>
<dbReference type="GO" id="GO:0045892">
    <property type="term" value="P:negative regulation of DNA-templated transcription"/>
    <property type="evidence" value="ECO:0007669"/>
    <property type="project" value="InterPro"/>
</dbReference>
<feature type="domain" description="Global transcriptional regulator CodY N-terminal" evidence="7">
    <location>
        <begin position="4"/>
        <end position="180"/>
    </location>
</feature>
<reference evidence="9 10" key="1">
    <citation type="submission" date="2016-11" db="EMBL/GenBank/DDBJ databases">
        <authorList>
            <person name="Manzoor S."/>
        </authorList>
    </citation>
    <scope>NUCLEOTIDE SEQUENCE [LARGE SCALE GENOMIC DNA]</scope>
    <source>
        <strain evidence="9">Clostridium ultunense strain Esp</strain>
    </source>
</reference>
<dbReference type="HOGENOM" id="CLU_089581_0_0_9"/>
<dbReference type="InterPro" id="IPR036388">
    <property type="entry name" value="WH-like_DNA-bd_sf"/>
</dbReference>
<evidence type="ECO:0000259" key="7">
    <source>
        <dbReference type="Pfam" id="PF06018"/>
    </source>
</evidence>
<dbReference type="PANTHER" id="PTHR40062">
    <property type="entry name" value="GTP-SENSING TRANSCRIPTIONAL PLEIOTROPIC REPRESSOR CODY"/>
    <property type="match status" value="1"/>
</dbReference>
<dbReference type="InterPro" id="IPR013198">
    <property type="entry name" value="GTP_trans_reg_CodY_C"/>
</dbReference>